<evidence type="ECO:0000259" key="12">
    <source>
        <dbReference type="PROSITE" id="PS50157"/>
    </source>
</evidence>
<keyword evidence="7" id="KW-0238">DNA-binding</keyword>
<keyword evidence="9" id="KW-0539">Nucleus</keyword>
<feature type="region of interest" description="Disordered" evidence="11">
    <location>
        <begin position="2285"/>
        <end position="2308"/>
    </location>
</feature>
<feature type="compositionally biased region" description="Polar residues" evidence="11">
    <location>
        <begin position="972"/>
        <end position="984"/>
    </location>
</feature>
<dbReference type="SUPFAM" id="SSF57667">
    <property type="entry name" value="beta-beta-alpha zinc fingers"/>
    <property type="match status" value="6"/>
</dbReference>
<feature type="domain" description="C2H2-type" evidence="12">
    <location>
        <begin position="80"/>
        <end position="107"/>
    </location>
</feature>
<keyword evidence="3" id="KW-0677">Repeat</keyword>
<feature type="region of interest" description="Disordered" evidence="11">
    <location>
        <begin position="1"/>
        <end position="21"/>
    </location>
</feature>
<dbReference type="Gene3D" id="3.30.160.60">
    <property type="entry name" value="Classic Zinc Finger"/>
    <property type="match status" value="8"/>
</dbReference>
<dbReference type="InterPro" id="IPR050331">
    <property type="entry name" value="Zinc_finger"/>
</dbReference>
<feature type="region of interest" description="Disordered" evidence="11">
    <location>
        <begin position="1273"/>
        <end position="1312"/>
    </location>
</feature>
<comment type="subcellular location">
    <subcellularLocation>
        <location evidence="1">Nucleus</location>
    </subcellularLocation>
</comment>
<evidence type="ECO:0000256" key="9">
    <source>
        <dbReference type="ARBA" id="ARBA00023242"/>
    </source>
</evidence>
<dbReference type="InterPro" id="IPR029526">
    <property type="entry name" value="PGBD"/>
</dbReference>
<keyword evidence="6" id="KW-0805">Transcription regulation</keyword>
<feature type="region of interest" description="Disordered" evidence="11">
    <location>
        <begin position="623"/>
        <end position="784"/>
    </location>
</feature>
<protein>
    <submittedName>
        <fullName evidence="13">Zinc finger protein 576, tandem duplicate 2</fullName>
    </submittedName>
</protein>
<feature type="region of interest" description="Disordered" evidence="11">
    <location>
        <begin position="2115"/>
        <end position="2220"/>
    </location>
</feature>
<dbReference type="PROSITE" id="PS00028">
    <property type="entry name" value="ZINC_FINGER_C2H2_1"/>
    <property type="match status" value="12"/>
</dbReference>
<dbReference type="GO" id="GO:0005634">
    <property type="term" value="C:nucleus"/>
    <property type="evidence" value="ECO:0007669"/>
    <property type="project" value="UniProtKB-SubCell"/>
</dbReference>
<feature type="domain" description="C2H2-type" evidence="12">
    <location>
        <begin position="136"/>
        <end position="163"/>
    </location>
</feature>
<dbReference type="SMART" id="SM00384">
    <property type="entry name" value="AT_hook"/>
    <property type="match status" value="2"/>
</dbReference>
<feature type="compositionally biased region" description="Basic and acidic residues" evidence="11">
    <location>
        <begin position="2079"/>
        <end position="2091"/>
    </location>
</feature>
<dbReference type="GO" id="GO:0008270">
    <property type="term" value="F:zinc ion binding"/>
    <property type="evidence" value="ECO:0007669"/>
    <property type="project" value="UniProtKB-KW"/>
</dbReference>
<feature type="compositionally biased region" description="Basic and acidic residues" evidence="11">
    <location>
        <begin position="874"/>
        <end position="883"/>
    </location>
</feature>
<dbReference type="SMART" id="SM00355">
    <property type="entry name" value="ZnF_C2H2"/>
    <property type="match status" value="15"/>
</dbReference>
<feature type="compositionally biased region" description="Low complexity" evidence="11">
    <location>
        <begin position="737"/>
        <end position="748"/>
    </location>
</feature>
<dbReference type="FunFam" id="3.30.160.60:FF:002343">
    <property type="entry name" value="Zinc finger protein 33A"/>
    <property type="match status" value="1"/>
</dbReference>
<feature type="domain" description="C2H2-type" evidence="12">
    <location>
        <begin position="2245"/>
        <end position="2273"/>
    </location>
</feature>
<feature type="compositionally biased region" description="Pro residues" evidence="11">
    <location>
        <begin position="2161"/>
        <end position="2174"/>
    </location>
</feature>
<dbReference type="Proteomes" id="UP001205998">
    <property type="component" value="Unassembled WGS sequence"/>
</dbReference>
<evidence type="ECO:0000256" key="5">
    <source>
        <dbReference type="ARBA" id="ARBA00022833"/>
    </source>
</evidence>
<comment type="caution">
    <text evidence="13">The sequence shown here is derived from an EMBL/GenBank/DDBJ whole genome shotgun (WGS) entry which is preliminary data.</text>
</comment>
<dbReference type="Pfam" id="PF13843">
    <property type="entry name" value="DDE_Tnp_1_7"/>
    <property type="match status" value="1"/>
</dbReference>
<feature type="domain" description="C2H2-type" evidence="12">
    <location>
        <begin position="108"/>
        <end position="135"/>
    </location>
</feature>
<feature type="compositionally biased region" description="Polar residues" evidence="11">
    <location>
        <begin position="1372"/>
        <end position="1388"/>
    </location>
</feature>
<dbReference type="InterPro" id="IPR013087">
    <property type="entry name" value="Znf_C2H2_type"/>
</dbReference>
<feature type="compositionally biased region" description="Basic residues" evidence="11">
    <location>
        <begin position="769"/>
        <end position="779"/>
    </location>
</feature>
<evidence type="ECO:0000256" key="3">
    <source>
        <dbReference type="ARBA" id="ARBA00022737"/>
    </source>
</evidence>
<keyword evidence="4 10" id="KW-0863">Zinc-finger</keyword>
<feature type="region of interest" description="Disordered" evidence="11">
    <location>
        <begin position="1331"/>
        <end position="1400"/>
    </location>
</feature>
<dbReference type="PANTHER" id="PTHR16515:SF66">
    <property type="entry name" value="C2H2-TYPE DOMAIN-CONTAINING PROTEIN"/>
    <property type="match status" value="1"/>
</dbReference>
<accession>A0AAD5FLW3</accession>
<feature type="compositionally biased region" description="Basic and acidic residues" evidence="11">
    <location>
        <begin position="2285"/>
        <end position="2302"/>
    </location>
</feature>
<keyword evidence="8" id="KW-0804">Transcription</keyword>
<feature type="compositionally biased region" description="Basic and acidic residues" evidence="11">
    <location>
        <begin position="1331"/>
        <end position="1340"/>
    </location>
</feature>
<feature type="compositionally biased region" description="Basic residues" evidence="11">
    <location>
        <begin position="854"/>
        <end position="873"/>
    </location>
</feature>
<dbReference type="InterPro" id="IPR036236">
    <property type="entry name" value="Znf_C2H2_sf"/>
</dbReference>
<feature type="region of interest" description="Disordered" evidence="11">
    <location>
        <begin position="2070"/>
        <end position="2098"/>
    </location>
</feature>
<feature type="domain" description="C2H2-type" evidence="12">
    <location>
        <begin position="2273"/>
        <end position="2300"/>
    </location>
</feature>
<name>A0AAD5FLW3_SILAS</name>
<feature type="compositionally biased region" description="Basic and acidic residues" evidence="11">
    <location>
        <begin position="2194"/>
        <end position="2205"/>
    </location>
</feature>
<feature type="domain" description="C2H2-type" evidence="12">
    <location>
        <begin position="1018"/>
        <end position="1046"/>
    </location>
</feature>
<organism evidence="13 14">
    <name type="scientific">Silurus asotus</name>
    <name type="common">Amur catfish</name>
    <name type="synonym">Parasilurus asotus</name>
    <dbReference type="NCBI Taxonomy" id="30991"/>
    <lineage>
        <taxon>Eukaryota</taxon>
        <taxon>Metazoa</taxon>
        <taxon>Chordata</taxon>
        <taxon>Craniata</taxon>
        <taxon>Vertebrata</taxon>
        <taxon>Euteleostomi</taxon>
        <taxon>Actinopterygii</taxon>
        <taxon>Neopterygii</taxon>
        <taxon>Teleostei</taxon>
        <taxon>Ostariophysi</taxon>
        <taxon>Siluriformes</taxon>
        <taxon>Siluridae</taxon>
        <taxon>Silurus</taxon>
    </lineage>
</organism>
<dbReference type="GO" id="GO:0003677">
    <property type="term" value="F:DNA binding"/>
    <property type="evidence" value="ECO:0007669"/>
    <property type="project" value="UniProtKB-KW"/>
</dbReference>
<feature type="domain" description="C2H2-type" evidence="12">
    <location>
        <begin position="2216"/>
        <end position="2244"/>
    </location>
</feature>
<keyword evidence="2" id="KW-0479">Metal-binding</keyword>
<feature type="region of interest" description="Disordered" evidence="11">
    <location>
        <begin position="942"/>
        <end position="985"/>
    </location>
</feature>
<evidence type="ECO:0000256" key="6">
    <source>
        <dbReference type="ARBA" id="ARBA00023015"/>
    </source>
</evidence>
<dbReference type="InterPro" id="IPR017956">
    <property type="entry name" value="AT_hook_DNA-bd_motif"/>
</dbReference>
<feature type="compositionally biased region" description="Basic and acidic residues" evidence="11">
    <location>
        <begin position="2143"/>
        <end position="2160"/>
    </location>
</feature>
<feature type="region of interest" description="Disordered" evidence="11">
    <location>
        <begin position="1231"/>
        <end position="1257"/>
    </location>
</feature>
<evidence type="ECO:0000313" key="14">
    <source>
        <dbReference type="Proteomes" id="UP001205998"/>
    </source>
</evidence>
<proteinExistence type="predicted"/>
<feature type="region of interest" description="Disordered" evidence="11">
    <location>
        <begin position="523"/>
        <end position="542"/>
    </location>
</feature>
<feature type="domain" description="C2H2-type" evidence="12">
    <location>
        <begin position="219"/>
        <end position="242"/>
    </location>
</feature>
<evidence type="ECO:0000256" key="7">
    <source>
        <dbReference type="ARBA" id="ARBA00023125"/>
    </source>
</evidence>
<dbReference type="Pfam" id="PF00096">
    <property type="entry name" value="zf-C2H2"/>
    <property type="match status" value="6"/>
</dbReference>
<sequence>MEIAKEDVGARKSIPPKKDRMEPLKMDMSKSTVIPLTSSQLSLQCLECHIIFSDDKSKQRHLKMNHPTEYEQCMLGDSLFACYVCDQHFTCSTELMAHQRSHTEKQPFKCPICGESFSRSTKLTSHKKVHYNKQGYTCSDCGKLYKTFTLLKYHQRIHTGEKPYVCLHKDCGKRFIMPKALQRHLEAHQKDEIGGVDCLTNTSYKAKKRRSKGTSTRKYECSQCNESFKTAKSQLHHNKIKHLQCSFVKPSSAVATGSPSLTDVVQLPLPHIEAIGPTVQQISPLGVEQIKRLIEKMGNVQKVNQLVIFGLDQVPFQAENAGNQHPQGLIQQLHFDFTQPTDQEVVLQPAEDRIGHEETASTGTEQDTLLDSTRIEVADEQKKTVEKNVVQATICAECPEKQVSVTESDLTGAQLNGIQYELLPELTEKDFLPPELEASHKLMLTTDMLQIQNAMDVKSPESLNNPSLAFITEFESRMASEKEFDINPTDITVSEKINTNAEPCQKDSEVADLLMEPMTQTVEGNVDNSDMTSADPPSQQPSAAIGFLVEPEPQTEQEAPDKLDETNADTESQCQKMMEATDSFVEPQPKIEQVNPKLDQSQAIEDKLDQQHLKKIFSSEDLMIKPSLLKPPNQESSISEEVPCSESSAQHSGVETNDQNPLAEDSPYVKKVLPAKKKRSKKQLKKQSQYSEPQDDATKGTLPITKNQKIVSKSPKKQEKTKKHFGNKQNKKKNSKSKLLNISKNSLYKDQEDIDLGNVPVVSHTEKGKLKHKHKKGRKAERSAGLIQALSLPCEQKLMKVPEQAHRGKPRKRKFENQRELVKKGRSVQESQQDENPVPKKKKSGKIPETVTQKKAKSNVKVNKVNRKSHKLAKQREKDKDVSDTPVIDQIKEQALLLLKGHKQPQLKVHKLDAKTTGLDHQLIQNCQSNEIYGYETTVEPAKEGLQSKSPSQKKKKTKTMGRKSKVDSKQASHLQTSPINSDLLTPGAKQKVARKRKATAKIDQEIALSPPYSHLIIGCHDCGQSFSEVSALQEHMASMHSGHGALLSTVPCDASEIPNVSLRPNEMMLTNTVLSSGLEMRVPTDWDVELEMRDIGLGDEQRNEHRLSFPALNPSPSFQMTTPFVEVEGKQDEAKNHEAPVRLKKAVRKKSETNKTKLKVQENMGVPLLLPASLSEPEKIVDGHLVTVEAQNEGDSHVSTKVPILSQNNSHKVSDAQEVEASHTTFGHIPSFTSNQLSPNPVNAASTSNPGSYFERSEIKQEADELLVQTVASQTNTSMTRGRRGRGSKGRGRRQLGKRRSAENKHPEELVASEKDCQVVFELYSLTGTSEEKNEEIIQKDTSINATASSPRSASTESSEVQEVCMLPQPVTASASETKSKNGSLRQKSGEHDKNCSLSTSLRKRRISVQCQSGMTGQSDHGLTSAGTSADVKMEASPSVLTPHDVSVNDGDFLQGVQMILVKAEDQQISNDPHVLQEAQHIQMNHNACQVGISSGSPTVTQSSTAKQCIFYPVKEEEGEMLVEPQANNQETTGSEGSEERTEPWGTAGLEECQIRIGCTQMEVHHNIYSGTEECTADAEQPRSEDILEFLSQTSDREDYEGVHSEPEAETHILSCYCGIYANGAVRPCEIANAEQHANISKNTDCPEAEDQQTGSKEHCEPIDYFIQYFSWNIWKDIAVCTGQVSKLAKPVTKEEVAHFVGIHIAMGTLKFPSMKLYWDDFTRVPLIADAMSAAMFSELASNLRLASLEEDGLNQNGQNAHEDQGTRNCNKVLVSKKDPLWKVQAIVNRVREGCQALQRNGNYGVDQYPLPFQKHPTHSLHHTVVINAAGLVVDFSLRVNDCNREEIVKRMVAREKSDQQGMVFLCKPELSTPSMLEHLLEAGVRSAGKVGGARGQIGPHFRMDSDILKIEEIVMGGGETAAPADVSPEKEGKPYTTIIIQDPPVPPVIQSYQHESLQCFQCFITFCNSKAKERHMKKSHREEYKQQLQQCDTLFTCYVCDRTFPSSEELTLHQSTHNKEDKPFKCAHCRESFRTFSELTTHRRQVCPERQFACKECNETFRSPALLRTHRVAQHPARPDGDDTDDPSKTHRCGKCGRGFEEESELLQHQENHASNQHCNGGGPVKRRGRPPKAETSSAGGEKKQKLSENEAAEKPEDTPPAPVAAEPPPAEAKPKAGGRRGRPPKSGSQDPKPDEDKSDSKKTKAASPTARQIPCPECDLVFSAPAQLRAHKKEKHTQRKANPCQECEESFNRAAQLEAHMARAHKAGRYSCSTCGKSFGRESNLKAHQQSHEKEDEKSSGGGKR</sequence>
<dbReference type="PROSITE" id="PS50157">
    <property type="entry name" value="ZINC_FINGER_C2H2_2"/>
    <property type="match status" value="13"/>
</dbReference>
<evidence type="ECO:0000256" key="8">
    <source>
        <dbReference type="ARBA" id="ARBA00023163"/>
    </source>
</evidence>
<evidence type="ECO:0000256" key="1">
    <source>
        <dbReference type="ARBA" id="ARBA00004123"/>
    </source>
</evidence>
<evidence type="ECO:0000256" key="4">
    <source>
        <dbReference type="ARBA" id="ARBA00022771"/>
    </source>
</evidence>
<dbReference type="EMBL" id="MU551646">
    <property type="protein sequence ID" value="KAI5620578.1"/>
    <property type="molecule type" value="Genomic_DNA"/>
</dbReference>
<feature type="domain" description="C2H2-type" evidence="12">
    <location>
        <begin position="1997"/>
        <end position="2024"/>
    </location>
</feature>
<feature type="compositionally biased region" description="Polar residues" evidence="11">
    <location>
        <begin position="1232"/>
        <end position="1252"/>
    </location>
</feature>
<evidence type="ECO:0000313" key="13">
    <source>
        <dbReference type="EMBL" id="KAI5620578.1"/>
    </source>
</evidence>
<feature type="domain" description="C2H2-type" evidence="12">
    <location>
        <begin position="2093"/>
        <end position="2120"/>
    </location>
</feature>
<keyword evidence="14" id="KW-1185">Reference proteome</keyword>
<feature type="compositionally biased region" description="Basic residues" evidence="11">
    <location>
        <begin position="719"/>
        <end position="736"/>
    </location>
</feature>
<evidence type="ECO:0000256" key="11">
    <source>
        <dbReference type="SAM" id="MobiDB-lite"/>
    </source>
</evidence>
<feature type="compositionally biased region" description="Basic residues" evidence="11">
    <location>
        <begin position="1282"/>
        <end position="1300"/>
    </location>
</feature>
<dbReference type="PANTHER" id="PTHR16515">
    <property type="entry name" value="PR DOMAIN ZINC FINGER PROTEIN"/>
    <property type="match status" value="1"/>
</dbReference>
<feature type="compositionally biased region" description="Basic residues" evidence="11">
    <location>
        <begin position="952"/>
        <end position="964"/>
    </location>
</feature>
<feature type="compositionally biased region" description="Polar residues" evidence="11">
    <location>
        <begin position="633"/>
        <end position="660"/>
    </location>
</feature>
<feature type="compositionally biased region" description="Basic and acidic residues" evidence="11">
    <location>
        <begin position="1301"/>
        <end position="1312"/>
    </location>
</feature>
<feature type="region of interest" description="Disordered" evidence="11">
    <location>
        <begin position="800"/>
        <end position="885"/>
    </location>
</feature>
<dbReference type="GO" id="GO:0010468">
    <property type="term" value="P:regulation of gene expression"/>
    <property type="evidence" value="ECO:0007669"/>
    <property type="project" value="TreeGrafter"/>
</dbReference>
<feature type="compositionally biased region" description="Basic residues" evidence="11">
    <location>
        <begin position="673"/>
        <end position="685"/>
    </location>
</feature>
<feature type="region of interest" description="Disordered" evidence="11">
    <location>
        <begin position="1525"/>
        <end position="1546"/>
    </location>
</feature>
<feature type="domain" description="C2H2-type" evidence="12">
    <location>
        <begin position="2026"/>
        <end position="2053"/>
    </location>
</feature>
<feature type="compositionally biased region" description="Low complexity" evidence="11">
    <location>
        <begin position="1347"/>
        <end position="1360"/>
    </location>
</feature>
<evidence type="ECO:0000256" key="2">
    <source>
        <dbReference type="ARBA" id="ARBA00022723"/>
    </source>
</evidence>
<evidence type="ECO:0000256" key="10">
    <source>
        <dbReference type="PROSITE-ProRule" id="PRU00042"/>
    </source>
</evidence>
<gene>
    <name evidence="13" type="ORF">C0J50_20045</name>
</gene>
<feature type="domain" description="C2H2-type" evidence="12">
    <location>
        <begin position="164"/>
        <end position="193"/>
    </location>
</feature>
<dbReference type="FunFam" id="3.30.160.60:FF:000100">
    <property type="entry name" value="Zinc finger 45-like"/>
    <property type="match status" value="1"/>
</dbReference>
<keyword evidence="5" id="KW-0862">Zinc</keyword>
<feature type="domain" description="C2H2-type" evidence="12">
    <location>
        <begin position="2054"/>
        <end position="2081"/>
    </location>
</feature>
<reference evidence="13" key="1">
    <citation type="submission" date="2018-07" db="EMBL/GenBank/DDBJ databases">
        <title>Comparative genomics of catfishes provides insights into carnivory and benthic adaptation.</title>
        <authorList>
            <person name="Zhang Y."/>
            <person name="Wang D."/>
            <person name="Peng Z."/>
            <person name="Zheng S."/>
            <person name="Shao F."/>
            <person name="Tao W."/>
        </authorList>
    </citation>
    <scope>NUCLEOTIDE SEQUENCE</scope>
    <source>
        <strain evidence="13">Chongqing</strain>
    </source>
</reference>
<dbReference type="Pfam" id="PF13912">
    <property type="entry name" value="zf-C2H2_6"/>
    <property type="match status" value="1"/>
</dbReference>
<dbReference type="FunFam" id="3.30.160.60:FF:000965">
    <property type="entry name" value="Neurotrophin receptor-interacting factor homolog"/>
    <property type="match status" value="1"/>
</dbReference>